<evidence type="ECO:0000256" key="6">
    <source>
        <dbReference type="ARBA" id="ARBA00022692"/>
    </source>
</evidence>
<dbReference type="GO" id="GO:0007602">
    <property type="term" value="P:phototransduction"/>
    <property type="evidence" value="ECO:0007669"/>
    <property type="project" value="UniProtKB-KW"/>
</dbReference>
<keyword evidence="8 17" id="KW-1133">Transmembrane helix</keyword>
<keyword evidence="9" id="KW-0157">Chromophore</keyword>
<dbReference type="Pfam" id="PF00001">
    <property type="entry name" value="7tm_1"/>
    <property type="match status" value="1"/>
</dbReference>
<dbReference type="InterPro" id="IPR017452">
    <property type="entry name" value="GPCR_Rhodpsn_7TM"/>
</dbReference>
<evidence type="ECO:0000256" key="14">
    <source>
        <dbReference type="ARBA" id="ARBA00023224"/>
    </source>
</evidence>
<keyword evidence="13 16" id="KW-0675">Receptor</keyword>
<reference evidence="19 20" key="1">
    <citation type="submission" date="2018-04" db="EMBL/GenBank/DDBJ databases">
        <authorList>
            <person name="Zhang X."/>
            <person name="Yuan J."/>
            <person name="Li F."/>
            <person name="Xiang J."/>
        </authorList>
    </citation>
    <scope>NUCLEOTIDE SEQUENCE [LARGE SCALE GENOMIC DNA]</scope>
    <source>
        <tissue evidence="19">Muscle</tissue>
    </source>
</reference>
<dbReference type="InterPro" id="IPR000276">
    <property type="entry name" value="GPCR_Rhodpsn"/>
</dbReference>
<comment type="similarity">
    <text evidence="2 16">Belongs to the G-protein coupled receptor 1 family.</text>
</comment>
<feature type="transmembrane region" description="Helical" evidence="17">
    <location>
        <begin position="226"/>
        <end position="251"/>
    </location>
</feature>
<evidence type="ECO:0000313" key="19">
    <source>
        <dbReference type="EMBL" id="ROT82196.1"/>
    </source>
</evidence>
<feature type="transmembrane region" description="Helical" evidence="17">
    <location>
        <begin position="99"/>
        <end position="117"/>
    </location>
</feature>
<evidence type="ECO:0000256" key="8">
    <source>
        <dbReference type="ARBA" id="ARBA00022989"/>
    </source>
</evidence>
<keyword evidence="14 16" id="KW-0807">Transducer</keyword>
<evidence type="ECO:0000256" key="5">
    <source>
        <dbReference type="ARBA" id="ARBA00022606"/>
    </source>
</evidence>
<evidence type="ECO:0000256" key="15">
    <source>
        <dbReference type="ARBA" id="ARBA00023305"/>
    </source>
</evidence>
<dbReference type="PRINTS" id="PR00578">
    <property type="entry name" value="OPSINLTRLEYE"/>
</dbReference>
<sequence>MITDLFHNMGWPDRRWEVLTYAHLRELTDLANVTLLTFVAPDVHHKVHEHWHQFPVPHPLWHPVLGTLYAVIGLLALTGNGMVLWVFAMTRSLRSGTNLLTMNLALSDLLMMLTQFPVLISNCFHQSWTLGPLACEIYGFCGALFGTVSIITMALIAFDRYRAIVTPFAGRRLSFGRAVMWAAGAWVYSAAWCGLPFLGWNQFVLEGFLTSCTFDYLSGDVWSRSYVVALFLAAYLVPLAVIACCYVHIVISVNRHDEDILNHERAQGEGVKYTNLQRREAQLARVVFTSVFFWALAWTPYAVVSMMGVISWHSALTRWHDAAALFAKLSTVYNPFIYAVSHPRYRQELGRRLPWLCCVLPSPAAIPTSSLRSSTRSDVSTMPFLSRSSSVVSS</sequence>
<evidence type="ECO:0000256" key="16">
    <source>
        <dbReference type="RuleBase" id="RU000688"/>
    </source>
</evidence>
<comment type="caution">
    <text evidence="19">The sequence shown here is derived from an EMBL/GenBank/DDBJ whole genome shotgun (WGS) entry which is preliminary data.</text>
</comment>
<dbReference type="InterPro" id="IPR050125">
    <property type="entry name" value="GPCR_opsins"/>
</dbReference>
<evidence type="ECO:0000256" key="4">
    <source>
        <dbReference type="ARBA" id="ARBA00022553"/>
    </source>
</evidence>
<keyword evidence="20" id="KW-1185">Reference proteome</keyword>
<keyword evidence="7" id="KW-0681">Retinal protein</keyword>
<feature type="domain" description="G-protein coupled receptors family 1 profile" evidence="18">
    <location>
        <begin position="79"/>
        <end position="338"/>
    </location>
</feature>
<evidence type="ECO:0000256" key="1">
    <source>
        <dbReference type="ARBA" id="ARBA00004141"/>
    </source>
</evidence>
<keyword evidence="5" id="KW-0716">Sensory transduction</keyword>
<evidence type="ECO:0000313" key="20">
    <source>
        <dbReference type="Proteomes" id="UP000283509"/>
    </source>
</evidence>
<evidence type="ECO:0000256" key="2">
    <source>
        <dbReference type="ARBA" id="ARBA00010663"/>
    </source>
</evidence>
<feature type="transmembrane region" description="Helical" evidence="17">
    <location>
        <begin position="286"/>
        <end position="310"/>
    </location>
</feature>
<dbReference type="FunFam" id="1.20.1070.10:FF:000044">
    <property type="entry name" value="Opsin, ultraviolet-sensitive"/>
    <property type="match status" value="1"/>
</dbReference>
<dbReference type="Gene3D" id="1.20.1070.10">
    <property type="entry name" value="Rhodopsin 7-helix transmembrane proteins"/>
    <property type="match status" value="1"/>
</dbReference>
<keyword evidence="4" id="KW-0597">Phosphoprotein</keyword>
<evidence type="ECO:0000256" key="17">
    <source>
        <dbReference type="SAM" id="Phobius"/>
    </source>
</evidence>
<gene>
    <name evidence="19" type="ORF">C7M84_024635</name>
</gene>
<feature type="transmembrane region" description="Helical" evidence="17">
    <location>
        <begin position="322"/>
        <end position="341"/>
    </location>
</feature>
<dbReference type="InterPro" id="IPR001391">
    <property type="entry name" value="Opsin_lateye"/>
</dbReference>
<keyword evidence="11 17" id="KW-0472">Membrane</keyword>
<comment type="subcellular location">
    <subcellularLocation>
        <location evidence="1">Membrane</location>
        <topology evidence="1">Multi-pass membrane protein</topology>
    </subcellularLocation>
</comment>
<dbReference type="AlphaFoldDB" id="A0A423U0G4"/>
<accession>A0A423U0G4</accession>
<reference evidence="19 20" key="2">
    <citation type="submission" date="2019-01" db="EMBL/GenBank/DDBJ databases">
        <title>The decoding of complex shrimp genome reveals the adaptation for benthos swimmer, frequently molting mechanism and breeding impact on genome.</title>
        <authorList>
            <person name="Sun Y."/>
            <person name="Gao Y."/>
            <person name="Yu Y."/>
        </authorList>
    </citation>
    <scope>NUCLEOTIDE SEQUENCE [LARGE SCALE GENOMIC DNA]</scope>
    <source>
        <tissue evidence="19">Muscle</tissue>
    </source>
</reference>
<dbReference type="Proteomes" id="UP000283509">
    <property type="component" value="Unassembled WGS sequence"/>
</dbReference>
<dbReference type="EMBL" id="QCYY01000861">
    <property type="protein sequence ID" value="ROT82196.1"/>
    <property type="molecule type" value="Genomic_DNA"/>
</dbReference>
<name>A0A423U0G4_PENVA</name>
<evidence type="ECO:0000256" key="13">
    <source>
        <dbReference type="ARBA" id="ARBA00023170"/>
    </source>
</evidence>
<dbReference type="OrthoDB" id="9996086at2759"/>
<organism evidence="19 20">
    <name type="scientific">Penaeus vannamei</name>
    <name type="common">Whiteleg shrimp</name>
    <name type="synonym">Litopenaeus vannamei</name>
    <dbReference type="NCBI Taxonomy" id="6689"/>
    <lineage>
        <taxon>Eukaryota</taxon>
        <taxon>Metazoa</taxon>
        <taxon>Ecdysozoa</taxon>
        <taxon>Arthropoda</taxon>
        <taxon>Crustacea</taxon>
        <taxon>Multicrustacea</taxon>
        <taxon>Malacostraca</taxon>
        <taxon>Eumalacostraca</taxon>
        <taxon>Eucarida</taxon>
        <taxon>Decapoda</taxon>
        <taxon>Dendrobranchiata</taxon>
        <taxon>Penaeoidea</taxon>
        <taxon>Penaeidae</taxon>
        <taxon>Penaeus</taxon>
    </lineage>
</organism>
<dbReference type="PRINTS" id="PR00237">
    <property type="entry name" value="GPCRRHODOPSN"/>
</dbReference>
<keyword evidence="15" id="KW-0844">Vision</keyword>
<keyword evidence="12" id="KW-1015">Disulfide bond</keyword>
<feature type="transmembrane region" description="Helical" evidence="17">
    <location>
        <begin position="179"/>
        <end position="200"/>
    </location>
</feature>
<evidence type="ECO:0000259" key="18">
    <source>
        <dbReference type="PROSITE" id="PS50262"/>
    </source>
</evidence>
<evidence type="ECO:0000256" key="7">
    <source>
        <dbReference type="ARBA" id="ARBA00022925"/>
    </source>
</evidence>
<dbReference type="PANTHER" id="PTHR24240">
    <property type="entry name" value="OPSIN"/>
    <property type="match status" value="1"/>
</dbReference>
<keyword evidence="6 16" id="KW-0812">Transmembrane</keyword>
<evidence type="ECO:0000256" key="9">
    <source>
        <dbReference type="ARBA" id="ARBA00022991"/>
    </source>
</evidence>
<dbReference type="GO" id="GO:0007601">
    <property type="term" value="P:visual perception"/>
    <property type="evidence" value="ECO:0007669"/>
    <property type="project" value="UniProtKB-KW"/>
</dbReference>
<feature type="transmembrane region" description="Helical" evidence="17">
    <location>
        <begin position="67"/>
        <end position="87"/>
    </location>
</feature>
<dbReference type="GO" id="GO:0009881">
    <property type="term" value="F:photoreceptor activity"/>
    <property type="evidence" value="ECO:0007669"/>
    <property type="project" value="UniProtKB-KW"/>
</dbReference>
<dbReference type="PROSITE" id="PS00237">
    <property type="entry name" value="G_PROTEIN_RECEP_F1_1"/>
    <property type="match status" value="1"/>
</dbReference>
<keyword evidence="10 16" id="KW-0297">G-protein coupled receptor</keyword>
<evidence type="ECO:0000256" key="3">
    <source>
        <dbReference type="ARBA" id="ARBA00022543"/>
    </source>
</evidence>
<protein>
    <submittedName>
        <fullName evidence="19">Onychopsin</fullName>
    </submittedName>
</protein>
<keyword evidence="3" id="KW-0600">Photoreceptor protein</keyword>
<proteinExistence type="inferred from homology"/>
<dbReference type="GO" id="GO:0016020">
    <property type="term" value="C:membrane"/>
    <property type="evidence" value="ECO:0007669"/>
    <property type="project" value="UniProtKB-SubCell"/>
</dbReference>
<dbReference type="GO" id="GO:0004930">
    <property type="term" value="F:G protein-coupled receptor activity"/>
    <property type="evidence" value="ECO:0007669"/>
    <property type="project" value="UniProtKB-KW"/>
</dbReference>
<feature type="transmembrane region" description="Helical" evidence="17">
    <location>
        <begin position="137"/>
        <end position="158"/>
    </location>
</feature>
<evidence type="ECO:0000256" key="10">
    <source>
        <dbReference type="ARBA" id="ARBA00023040"/>
    </source>
</evidence>
<dbReference type="PROSITE" id="PS50262">
    <property type="entry name" value="G_PROTEIN_RECEP_F1_2"/>
    <property type="match status" value="1"/>
</dbReference>
<feature type="non-terminal residue" evidence="19">
    <location>
        <position position="394"/>
    </location>
</feature>
<dbReference type="SUPFAM" id="SSF81321">
    <property type="entry name" value="Family A G protein-coupled receptor-like"/>
    <property type="match status" value="1"/>
</dbReference>
<evidence type="ECO:0000256" key="11">
    <source>
        <dbReference type="ARBA" id="ARBA00023136"/>
    </source>
</evidence>
<evidence type="ECO:0000256" key="12">
    <source>
        <dbReference type="ARBA" id="ARBA00023157"/>
    </source>
</evidence>